<organism evidence="8 9">
    <name type="scientific">Cicer arietinum</name>
    <name type="common">Chickpea</name>
    <name type="synonym">Garbanzo</name>
    <dbReference type="NCBI Taxonomy" id="3827"/>
    <lineage>
        <taxon>Eukaryota</taxon>
        <taxon>Viridiplantae</taxon>
        <taxon>Streptophyta</taxon>
        <taxon>Embryophyta</taxon>
        <taxon>Tracheophyta</taxon>
        <taxon>Spermatophyta</taxon>
        <taxon>Magnoliopsida</taxon>
        <taxon>eudicotyledons</taxon>
        <taxon>Gunneridae</taxon>
        <taxon>Pentapetalae</taxon>
        <taxon>rosids</taxon>
        <taxon>fabids</taxon>
        <taxon>Fabales</taxon>
        <taxon>Fabaceae</taxon>
        <taxon>Papilionoideae</taxon>
        <taxon>50 kb inversion clade</taxon>
        <taxon>NPAAA clade</taxon>
        <taxon>Hologalegina</taxon>
        <taxon>IRL clade</taxon>
        <taxon>Cicereae</taxon>
        <taxon>Cicer</taxon>
    </lineage>
</organism>
<dbReference type="Pfam" id="PF01426">
    <property type="entry name" value="BAH"/>
    <property type="match status" value="1"/>
</dbReference>
<proteinExistence type="predicted"/>
<reference evidence="8" key="1">
    <citation type="journal article" date="2013" name="Nat. Biotechnol.">
        <title>Draft genome sequence of chickpea (Cicer arietinum) provides a resource for trait improvement.</title>
        <authorList>
            <person name="Varshney R.K."/>
            <person name="Song C."/>
            <person name="Saxena R.K."/>
            <person name="Azam S."/>
            <person name="Yu S."/>
            <person name="Sharpe A.G."/>
            <person name="Cannon S."/>
            <person name="Baek J."/>
            <person name="Rosen B.D."/>
            <person name="Tar'an B."/>
            <person name="Millan T."/>
            <person name="Zhang X."/>
            <person name="Ramsay L.D."/>
            <person name="Iwata A."/>
            <person name="Wang Y."/>
            <person name="Nelson W."/>
            <person name="Farmer A.D."/>
            <person name="Gaur P.M."/>
            <person name="Soderlund C."/>
            <person name="Penmetsa R.V."/>
            <person name="Xu C."/>
            <person name="Bharti A.K."/>
            <person name="He W."/>
            <person name="Winter P."/>
            <person name="Zhao S."/>
            <person name="Hane J.K."/>
            <person name="Carrasquilla-Garcia N."/>
            <person name="Condie J.A."/>
            <person name="Upadhyaya H.D."/>
            <person name="Luo M.C."/>
            <person name="Thudi M."/>
            <person name="Gowda C.L."/>
            <person name="Singh N.P."/>
            <person name="Lichtenzveig J."/>
            <person name="Gali K.K."/>
            <person name="Rubio J."/>
            <person name="Nadarajan N."/>
            <person name="Dolezel J."/>
            <person name="Bansal K.C."/>
            <person name="Xu X."/>
            <person name="Edwards D."/>
            <person name="Zhang G."/>
            <person name="Kahl G."/>
            <person name="Gil J."/>
            <person name="Singh K.B."/>
            <person name="Datta S.K."/>
            <person name="Jackson S.A."/>
            <person name="Wang J."/>
            <person name="Cook D.R."/>
        </authorList>
    </citation>
    <scope>NUCLEOTIDE SEQUENCE [LARGE SCALE GENOMIC DNA]</scope>
    <source>
        <strain evidence="8">cv. CDC Frontier</strain>
    </source>
</reference>
<dbReference type="KEGG" id="cam:101515729"/>
<dbReference type="GO" id="GO:0008270">
    <property type="term" value="F:zinc ion binding"/>
    <property type="evidence" value="ECO:0007669"/>
    <property type="project" value="UniProtKB-KW"/>
</dbReference>
<dbReference type="Proteomes" id="UP000087171">
    <property type="component" value="Chromosome Ca2"/>
</dbReference>
<dbReference type="CDD" id="cd04370">
    <property type="entry name" value="BAH"/>
    <property type="match status" value="1"/>
</dbReference>
<evidence type="ECO:0000259" key="6">
    <source>
        <dbReference type="PROSITE" id="PS50016"/>
    </source>
</evidence>
<dbReference type="PROSITE" id="PS01359">
    <property type="entry name" value="ZF_PHD_1"/>
    <property type="match status" value="1"/>
</dbReference>
<feature type="compositionally biased region" description="Polar residues" evidence="5">
    <location>
        <begin position="492"/>
        <end position="504"/>
    </location>
</feature>
<dbReference type="InterPro" id="IPR019786">
    <property type="entry name" value="Zinc_finger_PHD-type_CS"/>
</dbReference>
<dbReference type="PaxDb" id="3827-XP_004491433.1"/>
<evidence type="ECO:0000259" key="7">
    <source>
        <dbReference type="PROSITE" id="PS51038"/>
    </source>
</evidence>
<dbReference type="InterPro" id="IPR011011">
    <property type="entry name" value="Znf_FYVE_PHD"/>
</dbReference>
<dbReference type="InterPro" id="IPR056699">
    <property type="entry name" value="DUF7797"/>
</dbReference>
<feature type="domain" description="BAH" evidence="7">
    <location>
        <begin position="693"/>
        <end position="820"/>
    </location>
</feature>
<feature type="compositionally biased region" description="Basic and acidic residues" evidence="5">
    <location>
        <begin position="21"/>
        <end position="33"/>
    </location>
</feature>
<keyword evidence="2 4" id="KW-0863">Zinc-finger</keyword>
<dbReference type="STRING" id="3827.A0A1S2XPE0"/>
<dbReference type="InterPro" id="IPR019787">
    <property type="entry name" value="Znf_PHD-finger"/>
</dbReference>
<feature type="domain" description="PHD-type" evidence="6">
    <location>
        <begin position="387"/>
        <end position="440"/>
    </location>
</feature>
<feature type="region of interest" description="Disordered" evidence="5">
    <location>
        <begin position="622"/>
        <end position="660"/>
    </location>
</feature>
<dbReference type="GeneID" id="101515729"/>
<dbReference type="PANTHER" id="PTHR47527:SF3">
    <property type="entry name" value="RING_FYVE_PHD ZINC FINGER SUPERFAMILY PROTEIN"/>
    <property type="match status" value="1"/>
</dbReference>
<feature type="region of interest" description="Disordered" evidence="5">
    <location>
        <begin position="455"/>
        <end position="524"/>
    </location>
</feature>
<dbReference type="SUPFAM" id="SSF57903">
    <property type="entry name" value="FYVE/PHD zinc finger"/>
    <property type="match status" value="1"/>
</dbReference>
<gene>
    <name evidence="9" type="primary">LOC101515729</name>
</gene>
<reference evidence="9" key="2">
    <citation type="submission" date="2025-08" db="UniProtKB">
        <authorList>
            <consortium name="RefSeq"/>
        </authorList>
    </citation>
    <scope>IDENTIFICATION</scope>
    <source>
        <tissue evidence="9">Etiolated seedlings</tissue>
    </source>
</reference>
<sequence>MDELPEPTTDPPPEELQNGGGDERCTKKAKVEQIDDDSEGDLKRVAEIVLVLSTMAAVRGGKKPTDVEVELMKEARTKLAVLCQGIAPKDIVSGEAIDTVIEDLGLNAKVGDQRLGFRNPKTSIAERYSYAKSKMEESKKFSAPSTTYTSQPLQTNASGMVDNRVPTNAVRMFAPDKPNHTAIASAVSMVSIPPHISAGSSAAMQYPTASNEVRPPMVSGVMPSSHVGRNASSVALPRVENPQFKVTGGLSGAPYVLQVQANSSANQPLVNVPTWSIQTQPASLARSISENKVPAHNTVKVEGTADVTTSRAGPQVTTDKSIRPFITQTAPGNMSSTHHPLQAVNMSQPPMIPSHTEIAKIVQKLFLPKFPDQPTWTPPSRDYMNKAFTCQTCELTVSDVDSVLLCDACEKGFHLKCLQPSVIRGIHNRVDWHCMRCLNLSGGKPLPPKYGRVMRSSNTSPNFPSNVAGIQPSSEKKAESSDPKVSPHMFTTIGNSVPTVSSANHNDEPSFDSNTPEMRDIQGSNISPSIETIDEKPDPNISMKSATCSASTCLPGENQAEQIDSKALTCKDTSESETPKICEPIKCENLQSSLNSQVGMTAAQDTAEISTDRHVMISKQKESHGGENITYDIKRNDPDVAQPNSVGGSGTNTEGIQHSALSSDSSHVVEWIGDVVQLVDEKKYYQSCCIDGVTYRLQGHAFFTSNHGKLTPSKLQSMWEDSKTGIKWVKVTKCYFPDDLPGNIGHPCISEVNEVYESNSDRIEMASSIRGPCVVLPYDKFKQENDRRCQFGIDASASVQPIFLCRWFYDEIKKSFQPVIS</sequence>
<dbReference type="CDD" id="cd15489">
    <property type="entry name" value="PHD_SF"/>
    <property type="match status" value="1"/>
</dbReference>
<evidence type="ECO:0000256" key="1">
    <source>
        <dbReference type="ARBA" id="ARBA00022723"/>
    </source>
</evidence>
<dbReference type="SMART" id="SM00249">
    <property type="entry name" value="PHD"/>
    <property type="match status" value="1"/>
</dbReference>
<dbReference type="Gene3D" id="2.30.30.490">
    <property type="match status" value="1"/>
</dbReference>
<evidence type="ECO:0000256" key="5">
    <source>
        <dbReference type="SAM" id="MobiDB-lite"/>
    </source>
</evidence>
<protein>
    <submittedName>
        <fullName evidence="9">Uncharacterized protein LOC101515729 isoform X1</fullName>
    </submittedName>
</protein>
<dbReference type="Pfam" id="PF25073">
    <property type="entry name" value="DUF7797"/>
    <property type="match status" value="1"/>
</dbReference>
<dbReference type="AlphaFoldDB" id="A0A1S2XPE0"/>
<dbReference type="InterPro" id="IPR001965">
    <property type="entry name" value="Znf_PHD"/>
</dbReference>
<evidence type="ECO:0000313" key="8">
    <source>
        <dbReference type="Proteomes" id="UP000087171"/>
    </source>
</evidence>
<dbReference type="InterPro" id="IPR001025">
    <property type="entry name" value="BAH_dom"/>
</dbReference>
<keyword evidence="3" id="KW-0862">Zinc</keyword>
<dbReference type="InterPro" id="IPR013083">
    <property type="entry name" value="Znf_RING/FYVE/PHD"/>
</dbReference>
<evidence type="ECO:0000256" key="2">
    <source>
        <dbReference type="ARBA" id="ARBA00022771"/>
    </source>
</evidence>
<dbReference type="InterPro" id="IPR043151">
    <property type="entry name" value="BAH_sf"/>
</dbReference>
<dbReference type="GO" id="GO:0003682">
    <property type="term" value="F:chromatin binding"/>
    <property type="evidence" value="ECO:0007669"/>
    <property type="project" value="InterPro"/>
</dbReference>
<feature type="compositionally biased region" description="Polar residues" evidence="5">
    <location>
        <begin position="642"/>
        <end position="660"/>
    </location>
</feature>
<dbReference type="Gene3D" id="3.30.40.10">
    <property type="entry name" value="Zinc/RING finger domain, C3HC4 (zinc finger)"/>
    <property type="match status" value="1"/>
</dbReference>
<accession>A0A1S2XPE0</accession>
<keyword evidence="8" id="KW-1185">Reference proteome</keyword>
<feature type="region of interest" description="Disordered" evidence="5">
    <location>
        <begin position="1"/>
        <end position="37"/>
    </location>
</feature>
<evidence type="ECO:0000256" key="4">
    <source>
        <dbReference type="PROSITE-ProRule" id="PRU00146"/>
    </source>
</evidence>
<dbReference type="Pfam" id="PF00628">
    <property type="entry name" value="PHD"/>
    <property type="match status" value="1"/>
</dbReference>
<evidence type="ECO:0000256" key="3">
    <source>
        <dbReference type="ARBA" id="ARBA00022833"/>
    </source>
</evidence>
<feature type="compositionally biased region" description="Polar residues" evidence="5">
    <location>
        <begin position="511"/>
        <end position="524"/>
    </location>
</feature>
<dbReference type="PROSITE" id="PS50016">
    <property type="entry name" value="ZF_PHD_2"/>
    <property type="match status" value="1"/>
</dbReference>
<feature type="compositionally biased region" description="Polar residues" evidence="5">
    <location>
        <begin position="455"/>
        <end position="465"/>
    </location>
</feature>
<dbReference type="PROSITE" id="PS51038">
    <property type="entry name" value="BAH"/>
    <property type="match status" value="1"/>
</dbReference>
<dbReference type="eggNOG" id="ENOG502QT38">
    <property type="taxonomic scope" value="Eukaryota"/>
</dbReference>
<dbReference type="RefSeq" id="XP_004491433.1">
    <property type="nucleotide sequence ID" value="XM_004491376.3"/>
</dbReference>
<name>A0A1S2XPE0_CICAR</name>
<evidence type="ECO:0000313" key="9">
    <source>
        <dbReference type="RefSeq" id="XP_004491433.1"/>
    </source>
</evidence>
<keyword evidence="1" id="KW-0479">Metal-binding</keyword>
<dbReference type="PANTHER" id="PTHR47527">
    <property type="entry name" value="RING/FYVE/PHD ZINC FINGER SUPERFAMILY PROTEIN"/>
    <property type="match status" value="1"/>
</dbReference>
<dbReference type="OrthoDB" id="787137at2759"/>